<dbReference type="AlphaFoldDB" id="A0A8H7UKH7"/>
<feature type="compositionally biased region" description="Low complexity" evidence="1">
    <location>
        <begin position="42"/>
        <end position="62"/>
    </location>
</feature>
<organism evidence="2 3">
    <name type="scientific">Mortierella isabellina</name>
    <name type="common">Filamentous fungus</name>
    <name type="synonym">Umbelopsis isabellina</name>
    <dbReference type="NCBI Taxonomy" id="91625"/>
    <lineage>
        <taxon>Eukaryota</taxon>
        <taxon>Fungi</taxon>
        <taxon>Fungi incertae sedis</taxon>
        <taxon>Mucoromycota</taxon>
        <taxon>Mucoromycotina</taxon>
        <taxon>Umbelopsidomycetes</taxon>
        <taxon>Umbelopsidales</taxon>
        <taxon>Umbelopsidaceae</taxon>
        <taxon>Umbelopsis</taxon>
    </lineage>
</organism>
<comment type="caution">
    <text evidence="2">The sequence shown here is derived from an EMBL/GenBank/DDBJ whole genome shotgun (WGS) entry which is preliminary data.</text>
</comment>
<feature type="compositionally biased region" description="Polar residues" evidence="1">
    <location>
        <begin position="449"/>
        <end position="465"/>
    </location>
</feature>
<gene>
    <name evidence="2" type="ORF">INT43_001005</name>
</gene>
<name>A0A8H7UKH7_MORIS</name>
<dbReference type="InterPro" id="IPR029005">
    <property type="entry name" value="LIM-bd/SEUSS"/>
</dbReference>
<feature type="compositionally biased region" description="Basic residues" evidence="1">
    <location>
        <begin position="510"/>
        <end position="527"/>
    </location>
</feature>
<evidence type="ECO:0000313" key="3">
    <source>
        <dbReference type="Proteomes" id="UP000654370"/>
    </source>
</evidence>
<feature type="region of interest" description="Disordered" evidence="1">
    <location>
        <begin position="430"/>
        <end position="537"/>
    </location>
</feature>
<feature type="compositionally biased region" description="Low complexity" evidence="1">
    <location>
        <begin position="528"/>
        <end position="537"/>
    </location>
</feature>
<dbReference type="OrthoDB" id="2396885at2759"/>
<feature type="compositionally biased region" description="Low complexity" evidence="1">
    <location>
        <begin position="489"/>
        <end position="502"/>
    </location>
</feature>
<reference evidence="2" key="1">
    <citation type="submission" date="2020-12" db="EMBL/GenBank/DDBJ databases">
        <title>Metabolic potential, ecology and presence of endohyphal bacteria is reflected in genomic diversity of Mucoromycotina.</title>
        <authorList>
            <person name="Muszewska A."/>
            <person name="Okrasinska A."/>
            <person name="Steczkiewicz K."/>
            <person name="Drgas O."/>
            <person name="Orlowska M."/>
            <person name="Perlinska-Lenart U."/>
            <person name="Aleksandrzak-Piekarczyk T."/>
            <person name="Szatraj K."/>
            <person name="Zielenkiewicz U."/>
            <person name="Pilsyk S."/>
            <person name="Malc E."/>
            <person name="Mieczkowski P."/>
            <person name="Kruszewska J.S."/>
            <person name="Biernat P."/>
            <person name="Pawlowska J."/>
        </authorList>
    </citation>
    <scope>NUCLEOTIDE SEQUENCE</scope>
    <source>
        <strain evidence="2">WA0000067209</strain>
    </source>
</reference>
<sequence length="537" mass="58711">MSTTTQFATVPPTVQQQQLSRQRHLMLLQQQQRQLSRLGTGTQLTPQQQQQMYAQSNGAQQQPIPGVQTTATNASNPIYNPIPNAAFGNSSSPVVSAASIPPSMASNPALQRMPQTTAMPGQPLAKRMVTMNTGHIPGQITAQQAGPASAGSAILRLLQYSDSLGPGAETKELSYWHRVISDHFSEEGTFRHDMTNHQSDEKKVFEIPNSLLARYYLTYFQSGVVQMNWTLETPMEYMSPTGAWIVDTPQASLTQFFDNGSHIVLNGRLRVQLSPSPVTGLLKIDLLDYSSHGYTEYIPRNSILGLSKHESLKRDNKNLSSKLDGLIRDLLPECLVNDFGVCPRVMRCLEIAEVVSSFEDLIHYSRMSNTGPLESLKEVSQNIQKRLAQMGNAAAMGSFIQDDMLPGSPVIKREHQASIDAGKSPMLQHMDGLQHHMDPNSMKGAGMMTPQQTPKTNSPSQQSPSMAKRKGSPGDHDINGYAANDMNTPMPSQMASSMMASPISVNSPVAKKRAANTSPRARKKNSKAARANADTVS</sequence>
<evidence type="ECO:0000313" key="2">
    <source>
        <dbReference type="EMBL" id="KAG2185092.1"/>
    </source>
</evidence>
<accession>A0A8H7UKH7</accession>
<dbReference type="Pfam" id="PF01803">
    <property type="entry name" value="LIM_bind"/>
    <property type="match status" value="1"/>
</dbReference>
<dbReference type="Proteomes" id="UP000654370">
    <property type="component" value="Unassembled WGS sequence"/>
</dbReference>
<protein>
    <submittedName>
        <fullName evidence="2">Uncharacterized protein</fullName>
    </submittedName>
</protein>
<evidence type="ECO:0000256" key="1">
    <source>
        <dbReference type="SAM" id="MobiDB-lite"/>
    </source>
</evidence>
<keyword evidence="3" id="KW-1185">Reference proteome</keyword>
<proteinExistence type="predicted"/>
<dbReference type="EMBL" id="JAEPQZ010000002">
    <property type="protein sequence ID" value="KAG2185092.1"/>
    <property type="molecule type" value="Genomic_DNA"/>
</dbReference>
<feature type="region of interest" description="Disordered" evidence="1">
    <location>
        <begin position="42"/>
        <end position="72"/>
    </location>
</feature>
<dbReference type="PANTHER" id="PTHR10378">
    <property type="entry name" value="LIM DOMAIN-BINDING PROTEIN"/>
    <property type="match status" value="1"/>
</dbReference>